<gene>
    <name evidence="1" type="ORF">ACFSX5_14400</name>
</gene>
<sequence>MIEPATNQITVAVFASDRGPGDAERASLMTQTGNYFARRGARILTLAEDGAPPVALITAARTAGGAVEVVADASIHLPPVLADVPVHVAGEGAERQALIASRTQALVGLPGSLASATALFATWSAARQQGRVLPVVLLNRHRAFEVVRGFSADVLSHSLKGHERAVQFADTVEDLWSRTQRLVQGR</sequence>
<dbReference type="Gene3D" id="3.40.50.450">
    <property type="match status" value="1"/>
</dbReference>
<dbReference type="EMBL" id="JBHUNP010000001">
    <property type="protein sequence ID" value="MFD2648977.1"/>
    <property type="molecule type" value="Genomic_DNA"/>
</dbReference>
<reference evidence="2" key="1">
    <citation type="journal article" date="2019" name="Int. J. Syst. Evol. Microbiol.">
        <title>The Global Catalogue of Microorganisms (GCM) 10K type strain sequencing project: providing services to taxonomists for standard genome sequencing and annotation.</title>
        <authorList>
            <consortium name="The Broad Institute Genomics Platform"/>
            <consortium name="The Broad Institute Genome Sequencing Center for Infectious Disease"/>
            <person name="Wu L."/>
            <person name="Ma J."/>
        </authorList>
    </citation>
    <scope>NUCLEOTIDE SEQUENCE [LARGE SCALE GENOMIC DNA]</scope>
    <source>
        <strain evidence="2">CCM 7427</strain>
    </source>
</reference>
<comment type="caution">
    <text evidence="1">The sequence shown here is derived from an EMBL/GenBank/DDBJ whole genome shotgun (WGS) entry which is preliminary data.</text>
</comment>
<dbReference type="RefSeq" id="WP_386834361.1">
    <property type="nucleotide sequence ID" value="NZ_JBHUNP010000001.1"/>
</dbReference>
<evidence type="ECO:0008006" key="3">
    <source>
        <dbReference type="Google" id="ProtNLM"/>
    </source>
</evidence>
<accession>A0ABW5QMK4</accession>
<proteinExistence type="predicted"/>
<evidence type="ECO:0000313" key="1">
    <source>
        <dbReference type="EMBL" id="MFD2648977.1"/>
    </source>
</evidence>
<name>A0ABW5QMK4_9HYPH</name>
<protein>
    <recommendedName>
        <fullName evidence="3">AMP nucleosidase</fullName>
    </recommendedName>
</protein>
<evidence type="ECO:0000313" key="2">
    <source>
        <dbReference type="Proteomes" id="UP001597521"/>
    </source>
</evidence>
<keyword evidence="2" id="KW-1185">Reference proteome</keyword>
<dbReference type="Proteomes" id="UP001597521">
    <property type="component" value="Unassembled WGS sequence"/>
</dbReference>
<organism evidence="1 2">
    <name type="scientific">Devosia albogilva</name>
    <dbReference type="NCBI Taxonomy" id="429726"/>
    <lineage>
        <taxon>Bacteria</taxon>
        <taxon>Pseudomonadati</taxon>
        <taxon>Pseudomonadota</taxon>
        <taxon>Alphaproteobacteria</taxon>
        <taxon>Hyphomicrobiales</taxon>
        <taxon>Devosiaceae</taxon>
        <taxon>Devosia</taxon>
    </lineage>
</organism>
<dbReference type="SUPFAM" id="SSF102405">
    <property type="entry name" value="MCP/YpsA-like"/>
    <property type="match status" value="1"/>
</dbReference>